<evidence type="ECO:0000313" key="1">
    <source>
        <dbReference type="Proteomes" id="UP000887578"/>
    </source>
</evidence>
<dbReference type="AlphaFoldDB" id="A0A914Q303"/>
<sequence>MGPSIKEFAFDDPVGVDIDMISDALIHEGIEHVRFHKKVPEKSLTKLCQITSIKDLSYSFTFAQLPLIRSKSPRFSFDFDFADFIKEKPENFTMPWVKDLRICSDVELSDFTAESVENFVKCISEIFLNIEKLYIHFVPSNRTWKSGYGILKVLEPHLFQSIPLSVKGEVKMELCLEKMELDEFYKLTEDDNEYVVALLWHEKNLKFTANLLISS</sequence>
<evidence type="ECO:0000313" key="2">
    <source>
        <dbReference type="WBParaSite" id="PDA_v2.g25574.t1"/>
    </source>
</evidence>
<accession>A0A914Q303</accession>
<protein>
    <submittedName>
        <fullName evidence="2">DUF38 domain-containing protein</fullName>
    </submittedName>
</protein>
<organism evidence="1 2">
    <name type="scientific">Panagrolaimus davidi</name>
    <dbReference type="NCBI Taxonomy" id="227884"/>
    <lineage>
        <taxon>Eukaryota</taxon>
        <taxon>Metazoa</taxon>
        <taxon>Ecdysozoa</taxon>
        <taxon>Nematoda</taxon>
        <taxon>Chromadorea</taxon>
        <taxon>Rhabditida</taxon>
        <taxon>Tylenchina</taxon>
        <taxon>Panagrolaimomorpha</taxon>
        <taxon>Panagrolaimoidea</taxon>
        <taxon>Panagrolaimidae</taxon>
        <taxon>Panagrolaimus</taxon>
    </lineage>
</organism>
<keyword evidence="1" id="KW-1185">Reference proteome</keyword>
<name>A0A914Q303_9BILA</name>
<dbReference type="WBParaSite" id="PDA_v2.g25574.t1">
    <property type="protein sequence ID" value="PDA_v2.g25574.t1"/>
    <property type="gene ID" value="PDA_v2.g25574"/>
</dbReference>
<proteinExistence type="predicted"/>
<reference evidence="2" key="1">
    <citation type="submission" date="2022-11" db="UniProtKB">
        <authorList>
            <consortium name="WormBaseParasite"/>
        </authorList>
    </citation>
    <scope>IDENTIFICATION</scope>
</reference>
<dbReference type="Proteomes" id="UP000887578">
    <property type="component" value="Unplaced"/>
</dbReference>